<dbReference type="PANTHER" id="PTHR22572">
    <property type="entry name" value="SUGAR-1-PHOSPHATE GUANYL TRANSFERASE"/>
    <property type="match status" value="1"/>
</dbReference>
<sequence length="241" mass="26533">MQLTDAIILAGGLGTRLRPVVDALPKVMAPVNGRPFLDILLGHLSRYDFIKRVVIAVGFMADKIIGHYRGTDRYSFEILFSVEEQLLGTGGALKQAVQYTKTPEVIALNGDTFAGVDIKDLVSAHLQRSASLTIALKEMKDCSRYGTVALDAVGRVVSFHEKTSVDGLINAGIYVFNRALFNNRPEGVVMSLEREFLPSLLPSDTSDSNIFGYRFNGRFIDIGVPETYNIAGDYLLDVQRQ</sequence>
<proteinExistence type="predicted"/>
<evidence type="ECO:0000313" key="3">
    <source>
        <dbReference type="Proteomes" id="UP000060487"/>
    </source>
</evidence>
<dbReference type="InterPro" id="IPR050486">
    <property type="entry name" value="Mannose-1P_guanyltransferase"/>
</dbReference>
<reference evidence="2 3" key="1">
    <citation type="submission" date="2015-11" db="EMBL/GenBank/DDBJ databases">
        <authorList>
            <person name="Lin W."/>
        </authorList>
    </citation>
    <scope>NUCLEOTIDE SEQUENCE [LARGE SCALE GENOMIC DNA]</scope>
    <source>
        <strain evidence="2 3">HCH-1</strain>
    </source>
</reference>
<keyword evidence="3" id="KW-1185">Reference proteome</keyword>
<gene>
    <name evidence="2" type="ORF">ASN18_1602</name>
</gene>
<dbReference type="GO" id="GO:0047343">
    <property type="term" value="F:glucose-1-phosphate cytidylyltransferase activity"/>
    <property type="evidence" value="ECO:0007669"/>
    <property type="project" value="UniProtKB-EC"/>
</dbReference>
<evidence type="ECO:0000313" key="2">
    <source>
        <dbReference type="EMBL" id="KWT85893.1"/>
    </source>
</evidence>
<evidence type="ECO:0000259" key="1">
    <source>
        <dbReference type="Pfam" id="PF00483"/>
    </source>
</evidence>
<protein>
    <submittedName>
        <fullName evidence="2">D-glycero-D-manno-heptose 1-phosphate guanosyltransferase</fullName>
        <ecNumber evidence="2">2.7.7.33</ecNumber>
    </submittedName>
</protein>
<dbReference type="EC" id="2.7.7.33" evidence="2"/>
<dbReference type="Proteomes" id="UP000060487">
    <property type="component" value="Unassembled WGS sequence"/>
</dbReference>
<dbReference type="SUPFAM" id="SSF53448">
    <property type="entry name" value="Nucleotide-diphospho-sugar transferases"/>
    <property type="match status" value="1"/>
</dbReference>
<accession>A0ABR5SJS3</accession>
<dbReference type="EMBL" id="LNQR01000058">
    <property type="protein sequence ID" value="KWT85893.1"/>
    <property type="molecule type" value="Genomic_DNA"/>
</dbReference>
<dbReference type="CDD" id="cd06915">
    <property type="entry name" value="NTP_transferase_WcbM_like"/>
    <property type="match status" value="1"/>
</dbReference>
<dbReference type="InterPro" id="IPR005835">
    <property type="entry name" value="NTP_transferase_dom"/>
</dbReference>
<organism evidence="2 3">
    <name type="scientific">Candidatus Magnetominusculus xianensis</name>
    <dbReference type="NCBI Taxonomy" id="1748249"/>
    <lineage>
        <taxon>Bacteria</taxon>
        <taxon>Pseudomonadati</taxon>
        <taxon>Nitrospirota</taxon>
        <taxon>Nitrospiria</taxon>
        <taxon>Nitrospirales</taxon>
        <taxon>Nitrospiraceae</taxon>
        <taxon>Candidatus Magnetominusculus</taxon>
    </lineage>
</organism>
<dbReference type="RefSeq" id="WP_236861605.1">
    <property type="nucleotide sequence ID" value="NZ_LNQR01000058.1"/>
</dbReference>
<keyword evidence="2" id="KW-0808">Transferase</keyword>
<dbReference type="Pfam" id="PF00483">
    <property type="entry name" value="NTP_transferase"/>
    <property type="match status" value="1"/>
</dbReference>
<feature type="domain" description="Nucleotidyl transferase" evidence="1">
    <location>
        <begin position="6"/>
        <end position="226"/>
    </location>
</feature>
<dbReference type="Gene3D" id="3.90.550.10">
    <property type="entry name" value="Spore Coat Polysaccharide Biosynthesis Protein SpsA, Chain A"/>
    <property type="match status" value="1"/>
</dbReference>
<name>A0ABR5SJS3_9BACT</name>
<keyword evidence="2" id="KW-0548">Nucleotidyltransferase</keyword>
<dbReference type="InterPro" id="IPR029044">
    <property type="entry name" value="Nucleotide-diphossugar_trans"/>
</dbReference>
<comment type="caution">
    <text evidence="2">The sequence shown here is derived from an EMBL/GenBank/DDBJ whole genome shotgun (WGS) entry which is preliminary data.</text>
</comment>